<name>A0A222G7J6_9GAMM</name>
<dbReference type="GO" id="GO:0022857">
    <property type="term" value="F:transmembrane transporter activity"/>
    <property type="evidence" value="ECO:0007669"/>
    <property type="project" value="InterPro"/>
</dbReference>
<dbReference type="GO" id="GO:0060003">
    <property type="term" value="P:copper ion export"/>
    <property type="evidence" value="ECO:0007669"/>
    <property type="project" value="TreeGrafter"/>
</dbReference>
<dbReference type="Gene3D" id="2.40.30.170">
    <property type="match status" value="1"/>
</dbReference>
<dbReference type="GO" id="GO:0016020">
    <property type="term" value="C:membrane"/>
    <property type="evidence" value="ECO:0007669"/>
    <property type="project" value="InterPro"/>
</dbReference>
<dbReference type="InterPro" id="IPR051909">
    <property type="entry name" value="MFP_Cation_Efflux"/>
</dbReference>
<dbReference type="GO" id="GO:0046914">
    <property type="term" value="F:transition metal ion binding"/>
    <property type="evidence" value="ECO:0007669"/>
    <property type="project" value="TreeGrafter"/>
</dbReference>
<feature type="region of interest" description="Disordered" evidence="3">
    <location>
        <begin position="32"/>
        <end position="57"/>
    </location>
</feature>
<evidence type="ECO:0000256" key="2">
    <source>
        <dbReference type="ARBA" id="ARBA00022448"/>
    </source>
</evidence>
<dbReference type="PANTHER" id="PTHR30097">
    <property type="entry name" value="CATION EFFLUX SYSTEM PROTEIN CUSB"/>
    <property type="match status" value="1"/>
</dbReference>
<dbReference type="NCBIfam" id="TIGR01730">
    <property type="entry name" value="RND_mfp"/>
    <property type="match status" value="1"/>
</dbReference>
<reference evidence="7 8" key="1">
    <citation type="submission" date="2017-08" db="EMBL/GenBank/DDBJ databases">
        <title>Complete genome of Colwellia sp. NB097-1, a psychrophile bacterium ioslated from Bering Sea.</title>
        <authorList>
            <person name="Chen X."/>
        </authorList>
    </citation>
    <scope>NUCLEOTIDE SEQUENCE [LARGE SCALE GENOMIC DNA]</scope>
    <source>
        <strain evidence="7 8">NB097-1</strain>
    </source>
</reference>
<evidence type="ECO:0000259" key="5">
    <source>
        <dbReference type="Pfam" id="PF25973"/>
    </source>
</evidence>
<keyword evidence="8" id="KW-1185">Reference proteome</keyword>
<dbReference type="EMBL" id="CP020465">
    <property type="protein sequence ID" value="ASP47344.1"/>
    <property type="molecule type" value="Genomic_DNA"/>
</dbReference>
<dbReference type="PANTHER" id="PTHR30097:SF15">
    <property type="entry name" value="CATION EFFLUX SYSTEM PROTEIN CUSB"/>
    <property type="match status" value="1"/>
</dbReference>
<feature type="domain" description="CzcB-like C-terminal circularly permuted SH3-like" evidence="6">
    <location>
        <begin position="364"/>
        <end position="422"/>
    </location>
</feature>
<evidence type="ECO:0000259" key="4">
    <source>
        <dbReference type="Pfam" id="PF25954"/>
    </source>
</evidence>
<dbReference type="AlphaFoldDB" id="A0A222G7J6"/>
<evidence type="ECO:0000256" key="3">
    <source>
        <dbReference type="SAM" id="MobiDB-lite"/>
    </source>
</evidence>
<protein>
    <submittedName>
        <fullName evidence="7">Efflux transporter periplasmic adaptor subunit</fullName>
    </submittedName>
</protein>
<dbReference type="KEGG" id="cber:B5D82_05955"/>
<dbReference type="Pfam" id="PF25954">
    <property type="entry name" value="Beta-barrel_RND_2"/>
    <property type="match status" value="1"/>
</dbReference>
<proteinExistence type="inferred from homology"/>
<comment type="similarity">
    <text evidence="1">Belongs to the membrane fusion protein (MFP) (TC 8.A.1) family.</text>
</comment>
<dbReference type="Pfam" id="PF25975">
    <property type="entry name" value="CzcB_C"/>
    <property type="match status" value="1"/>
</dbReference>
<sequence>MVFSTSVMALVAGSTAEESSAIPATLLENHASHAHKESETTEQKTHKTKAAPHQHGEDVGEAVHVNEGDKNDLSQNFSQSALQALSTGNESAEDNHQDGVSFSAEKMALAGIEVSAISAKTFASHVYAPGEIKANGYKSYIVSPRTESVVVSRHATLGQHVEKGDALVTLFSESVAEAQAKYRVAYNDWQRNKKLGKETVSESQLLSAETDYIAAYSRLKAFGLTETAIAQVVKGNLLNAYVEELGEYTLIAQRAGAVLSDDFSQGQRLSAGDAIMVLADESELWVEARVSPNKQLNLPKGTQAVIEISDQYFVATVIQEAHTIDPKTRTRIVRLAVKNDHDRLHPGMFVNVNFSFETNAAVMAVPESALMRSSDGDWTVFVEGHPGEFSAVEVILGRSLGRFREISGLASQTRIVTKGAFFVASEIAKGGFDPHNH</sequence>
<dbReference type="InterPro" id="IPR006143">
    <property type="entry name" value="RND_pump_MFP"/>
</dbReference>
<dbReference type="Pfam" id="PF25973">
    <property type="entry name" value="BSH_CzcB"/>
    <property type="match status" value="1"/>
</dbReference>
<dbReference type="OrthoDB" id="9806939at2"/>
<evidence type="ECO:0000259" key="6">
    <source>
        <dbReference type="Pfam" id="PF25975"/>
    </source>
</evidence>
<dbReference type="InterPro" id="IPR058647">
    <property type="entry name" value="BSH_CzcB-like"/>
</dbReference>
<dbReference type="GO" id="GO:0030288">
    <property type="term" value="C:outer membrane-bounded periplasmic space"/>
    <property type="evidence" value="ECO:0007669"/>
    <property type="project" value="TreeGrafter"/>
</dbReference>
<gene>
    <name evidence="7" type="ORF">B5D82_05955</name>
</gene>
<feature type="compositionally biased region" description="Basic and acidic residues" evidence="3">
    <location>
        <begin position="32"/>
        <end position="45"/>
    </location>
</feature>
<dbReference type="GO" id="GO:0015679">
    <property type="term" value="P:plasma membrane copper ion transport"/>
    <property type="evidence" value="ECO:0007669"/>
    <property type="project" value="TreeGrafter"/>
</dbReference>
<feature type="domain" description="CusB-like beta-barrel" evidence="4">
    <location>
        <begin position="284"/>
        <end position="355"/>
    </location>
</feature>
<evidence type="ECO:0000313" key="8">
    <source>
        <dbReference type="Proteomes" id="UP000202259"/>
    </source>
</evidence>
<dbReference type="InterPro" id="IPR058792">
    <property type="entry name" value="Beta-barrel_RND_2"/>
</dbReference>
<dbReference type="Gene3D" id="2.40.420.20">
    <property type="match status" value="1"/>
</dbReference>
<dbReference type="InterPro" id="IPR058649">
    <property type="entry name" value="CzcB_C"/>
</dbReference>
<evidence type="ECO:0000313" key="7">
    <source>
        <dbReference type="EMBL" id="ASP47344.1"/>
    </source>
</evidence>
<dbReference type="Proteomes" id="UP000202259">
    <property type="component" value="Chromosome"/>
</dbReference>
<dbReference type="SUPFAM" id="SSF111369">
    <property type="entry name" value="HlyD-like secretion proteins"/>
    <property type="match status" value="1"/>
</dbReference>
<keyword evidence="2" id="KW-0813">Transport</keyword>
<accession>A0A222G7J6</accession>
<feature type="domain" description="CzcB-like barrel-sandwich hybrid" evidence="5">
    <location>
        <begin position="141"/>
        <end position="280"/>
    </location>
</feature>
<organism evidence="7 8">
    <name type="scientific">Cognaticolwellia beringensis</name>
    <dbReference type="NCBI Taxonomy" id="1967665"/>
    <lineage>
        <taxon>Bacteria</taxon>
        <taxon>Pseudomonadati</taxon>
        <taxon>Pseudomonadota</taxon>
        <taxon>Gammaproteobacteria</taxon>
        <taxon>Alteromonadales</taxon>
        <taxon>Colwelliaceae</taxon>
        <taxon>Cognaticolwellia</taxon>
    </lineage>
</organism>
<evidence type="ECO:0000256" key="1">
    <source>
        <dbReference type="ARBA" id="ARBA00009477"/>
    </source>
</evidence>